<dbReference type="AlphaFoldDB" id="A0A0R3TVZ2"/>
<accession>A0A0R3TVZ2</accession>
<organism evidence="2">
    <name type="scientific">Rodentolepis nana</name>
    <name type="common">Dwarf tapeworm</name>
    <name type="synonym">Hymenolepis nana</name>
    <dbReference type="NCBI Taxonomy" id="102285"/>
    <lineage>
        <taxon>Eukaryota</taxon>
        <taxon>Metazoa</taxon>
        <taxon>Spiralia</taxon>
        <taxon>Lophotrochozoa</taxon>
        <taxon>Platyhelminthes</taxon>
        <taxon>Cestoda</taxon>
        <taxon>Eucestoda</taxon>
        <taxon>Cyclophyllidea</taxon>
        <taxon>Hymenolepididae</taxon>
        <taxon>Rodentolepis</taxon>
    </lineage>
</organism>
<name>A0A0R3TVZ2_RODNA</name>
<feature type="compositionally biased region" description="Polar residues" evidence="1">
    <location>
        <begin position="1"/>
        <end position="15"/>
    </location>
</feature>
<dbReference type="WBParaSite" id="HNAJ_0001201401-mRNA-1">
    <property type="protein sequence ID" value="HNAJ_0001201401-mRNA-1"/>
    <property type="gene ID" value="HNAJ_0001201401"/>
</dbReference>
<protein>
    <submittedName>
        <fullName evidence="2">AGC-kinase C-terminal domain-containing protein</fullName>
    </submittedName>
</protein>
<proteinExistence type="predicted"/>
<feature type="region of interest" description="Disordered" evidence="1">
    <location>
        <begin position="1"/>
        <end position="20"/>
    </location>
</feature>
<sequence length="49" mass="5437">MDTYSICNSQPSSALTKGLRRTRSADLDPFEFVKENSISRFMPSGVKAP</sequence>
<evidence type="ECO:0000256" key="1">
    <source>
        <dbReference type="SAM" id="MobiDB-lite"/>
    </source>
</evidence>
<evidence type="ECO:0000313" key="2">
    <source>
        <dbReference type="WBParaSite" id="HNAJ_0001201401-mRNA-1"/>
    </source>
</evidence>
<reference evidence="2" key="1">
    <citation type="submission" date="2017-02" db="UniProtKB">
        <authorList>
            <consortium name="WormBaseParasite"/>
        </authorList>
    </citation>
    <scope>IDENTIFICATION</scope>
</reference>